<proteinExistence type="inferred from homology"/>
<organism evidence="5 6">
    <name type="scientific">Rubrobacter xylanophilus (strain DSM 9941 / JCM 11954 / NBRC 16129 / PRD-1)</name>
    <dbReference type="NCBI Taxonomy" id="266117"/>
    <lineage>
        <taxon>Bacteria</taxon>
        <taxon>Bacillati</taxon>
        <taxon>Actinomycetota</taxon>
        <taxon>Rubrobacteria</taxon>
        <taxon>Rubrobacterales</taxon>
        <taxon>Rubrobacteraceae</taxon>
        <taxon>Rubrobacter</taxon>
    </lineage>
</organism>
<dbReference type="EMBL" id="CP000386">
    <property type="protein sequence ID" value="ABG05310.1"/>
    <property type="molecule type" value="Genomic_DNA"/>
</dbReference>
<dbReference type="KEGG" id="rxy:Rxyl_2382"/>
<dbReference type="InterPro" id="IPR050237">
    <property type="entry name" value="ATP-dep_AMP-bd_enzyme"/>
</dbReference>
<name>Q1ATG8_RUBXD</name>
<dbReference type="Proteomes" id="UP000006637">
    <property type="component" value="Chromosome"/>
</dbReference>
<dbReference type="AlphaFoldDB" id="Q1ATG8"/>
<protein>
    <submittedName>
        <fullName evidence="5">AMP-dependent synthetase and ligase</fullName>
    </submittedName>
</protein>
<evidence type="ECO:0000256" key="1">
    <source>
        <dbReference type="ARBA" id="ARBA00006432"/>
    </source>
</evidence>
<evidence type="ECO:0000259" key="4">
    <source>
        <dbReference type="Pfam" id="PF13193"/>
    </source>
</evidence>
<dbReference type="OrthoDB" id="9803968at2"/>
<dbReference type="PANTHER" id="PTHR43767">
    <property type="entry name" value="LONG-CHAIN-FATTY-ACID--COA LIGASE"/>
    <property type="match status" value="1"/>
</dbReference>
<evidence type="ECO:0000259" key="3">
    <source>
        <dbReference type="Pfam" id="PF00501"/>
    </source>
</evidence>
<sequence>MSVYASKPWLRLYPDHVPQELPPPQHSMADLFEASARRVPERDAIRYFDEAISYARLEDLASRFAAALVERGVGKGDRVAIFTQNNPQFLIAQYGAWKRGAIAVPLNPMFKHRELDYHLNDSGAKALVCLEGLYREVAGEVVPGTRVEHVFTTSELDLLPEGAGYANLAGARKLRPEGTEDLLEVLETTPPDGGARERVSPEDIAYLVYTSGTTGPPKGAVETHSNVAYNAEVYRTWMRMGDEDSVLGVAPLFHITGLVGHGALAALAGIPLVLFHRFDPSEALRLIEKWRPTMTVGSITVFIALMNAPDAAGRDLSSLKKCYSGGAPIAPSITEQFEEKFGIYIHNIYGLTESNSPTHAVPYGSRAPVDEKSGALSVGVPVPGCEARLVSLEDPSEEVPVGEQGEFAARGPMIFREYWNKPEETERAFHEGYFLTGDVAVMDQEGWFYIVDRKKDMINVSGYKVWPREVEDVLYTHPAVKEAAVVGAPDPYRGETVVAFVALKEGQRIPEEDLVSYCRERMAAYKYPRRIEFLEEVPKTATGKFLRRELRERAQSPQRTA</sequence>
<dbReference type="SUPFAM" id="SSF56801">
    <property type="entry name" value="Acetyl-CoA synthetase-like"/>
    <property type="match status" value="1"/>
</dbReference>
<accession>Q1ATG8</accession>
<dbReference type="GO" id="GO:0016878">
    <property type="term" value="F:acid-thiol ligase activity"/>
    <property type="evidence" value="ECO:0007669"/>
    <property type="project" value="UniProtKB-ARBA"/>
</dbReference>
<dbReference type="InterPro" id="IPR042099">
    <property type="entry name" value="ANL_N_sf"/>
</dbReference>
<dbReference type="RefSeq" id="WP_011565323.1">
    <property type="nucleotide sequence ID" value="NC_008148.1"/>
</dbReference>
<dbReference type="Pfam" id="PF13193">
    <property type="entry name" value="AMP-binding_C"/>
    <property type="match status" value="1"/>
</dbReference>
<evidence type="ECO:0000313" key="6">
    <source>
        <dbReference type="Proteomes" id="UP000006637"/>
    </source>
</evidence>
<dbReference type="PROSITE" id="PS00455">
    <property type="entry name" value="AMP_BINDING"/>
    <property type="match status" value="1"/>
</dbReference>
<feature type="domain" description="AMP-dependent synthetase/ligase" evidence="3">
    <location>
        <begin position="32"/>
        <end position="419"/>
    </location>
</feature>
<dbReference type="Gene3D" id="3.30.300.30">
    <property type="match status" value="1"/>
</dbReference>
<dbReference type="InterPro" id="IPR000873">
    <property type="entry name" value="AMP-dep_synth/lig_dom"/>
</dbReference>
<dbReference type="Pfam" id="PF00501">
    <property type="entry name" value="AMP-binding"/>
    <property type="match status" value="1"/>
</dbReference>
<dbReference type="FunFam" id="3.30.300.30:FF:000008">
    <property type="entry name" value="2,3-dihydroxybenzoate-AMP ligase"/>
    <property type="match status" value="1"/>
</dbReference>
<reference evidence="5 6" key="1">
    <citation type="submission" date="2006-06" db="EMBL/GenBank/DDBJ databases">
        <title>Complete sequence of Rubrobacter xylanophilus DSM 9941.</title>
        <authorList>
            <consortium name="US DOE Joint Genome Institute"/>
            <person name="Copeland A."/>
            <person name="Lucas S."/>
            <person name="Lapidus A."/>
            <person name="Barry K."/>
            <person name="Detter J.C."/>
            <person name="Glavina del Rio T."/>
            <person name="Hammon N."/>
            <person name="Israni S."/>
            <person name="Dalin E."/>
            <person name="Tice H."/>
            <person name="Pitluck S."/>
            <person name="Munk A.C."/>
            <person name="Brettin T."/>
            <person name="Bruce D."/>
            <person name="Han C."/>
            <person name="Tapia R."/>
            <person name="Gilna P."/>
            <person name="Schmutz J."/>
            <person name="Larimer F."/>
            <person name="Land M."/>
            <person name="Hauser L."/>
            <person name="Kyrpides N."/>
            <person name="Lykidis A."/>
            <person name="da Costa M.S."/>
            <person name="Rainey F.A."/>
            <person name="Empadinhas N."/>
            <person name="Jolivet E."/>
            <person name="Battista J.R."/>
            <person name="Richardson P."/>
        </authorList>
    </citation>
    <scope>NUCLEOTIDE SEQUENCE [LARGE SCALE GENOMIC DNA]</scope>
    <source>
        <strain evidence="6">DSM 9941 / JCM 11954 / NBRC 16129 / PRD-1</strain>
    </source>
</reference>
<comment type="similarity">
    <text evidence="1">Belongs to the ATP-dependent AMP-binding enzyme family.</text>
</comment>
<keyword evidence="6" id="KW-1185">Reference proteome</keyword>
<dbReference type="Gene3D" id="3.40.50.12780">
    <property type="entry name" value="N-terminal domain of ligase-like"/>
    <property type="match status" value="1"/>
</dbReference>
<dbReference type="STRING" id="266117.Rxyl_2382"/>
<dbReference type="InterPro" id="IPR025110">
    <property type="entry name" value="AMP-bd_C"/>
</dbReference>
<feature type="domain" description="AMP-binding enzyme C-terminal" evidence="4">
    <location>
        <begin position="469"/>
        <end position="544"/>
    </location>
</feature>
<evidence type="ECO:0000313" key="5">
    <source>
        <dbReference type="EMBL" id="ABG05310.1"/>
    </source>
</evidence>
<evidence type="ECO:0000256" key="2">
    <source>
        <dbReference type="ARBA" id="ARBA00022598"/>
    </source>
</evidence>
<dbReference type="InterPro" id="IPR045851">
    <property type="entry name" value="AMP-bd_C_sf"/>
</dbReference>
<dbReference type="HOGENOM" id="CLU_000022_59_7_11"/>
<dbReference type="eggNOG" id="COG0318">
    <property type="taxonomic scope" value="Bacteria"/>
</dbReference>
<dbReference type="PhylomeDB" id="Q1ATG8"/>
<dbReference type="InterPro" id="IPR020845">
    <property type="entry name" value="AMP-binding_CS"/>
</dbReference>
<gene>
    <name evidence="5" type="ordered locus">Rxyl_2382</name>
</gene>
<keyword evidence="2 5" id="KW-0436">Ligase</keyword>
<dbReference type="CDD" id="cd05936">
    <property type="entry name" value="FC-FACS_FadD_like"/>
    <property type="match status" value="1"/>
</dbReference>
<dbReference type="PANTHER" id="PTHR43767:SF1">
    <property type="entry name" value="NONRIBOSOMAL PEPTIDE SYNTHASE PES1 (EUROFUNG)-RELATED"/>
    <property type="match status" value="1"/>
</dbReference>